<evidence type="ECO:0000313" key="3">
    <source>
        <dbReference type="Proteomes" id="UP000008394"/>
    </source>
</evidence>
<gene>
    <name evidence="2" type="ORF">BALAC2494_01582</name>
</gene>
<proteinExistence type="predicted"/>
<organism evidence="2 3">
    <name type="scientific">Bifidobacterium animalis subsp. lactis CNCM I-2494</name>
    <dbReference type="NCBI Taxonomy" id="1042403"/>
    <lineage>
        <taxon>Bacteria</taxon>
        <taxon>Bacillati</taxon>
        <taxon>Actinomycetota</taxon>
        <taxon>Actinomycetes</taxon>
        <taxon>Bifidobacteriales</taxon>
        <taxon>Bifidobacteriaceae</taxon>
        <taxon>Bifidobacterium</taxon>
    </lineage>
</organism>
<dbReference type="EMBL" id="CP002915">
    <property type="protein sequence ID" value="AEK30379.1"/>
    <property type="molecule type" value="Genomic_DNA"/>
</dbReference>
<feature type="region of interest" description="Disordered" evidence="1">
    <location>
        <begin position="41"/>
        <end position="62"/>
    </location>
</feature>
<evidence type="ECO:0000313" key="2">
    <source>
        <dbReference type="EMBL" id="AEK30379.1"/>
    </source>
</evidence>
<dbReference type="AlphaFoldDB" id="A0A806FJW6"/>
<name>A0A806FJW6_BIFAN</name>
<dbReference type="Proteomes" id="UP000008394">
    <property type="component" value="Chromosome"/>
</dbReference>
<evidence type="ECO:0000256" key="1">
    <source>
        <dbReference type="SAM" id="MobiDB-lite"/>
    </source>
</evidence>
<sequence length="174" mass="19411">MASIIWFPDACNDATSECNRLRTPVRQTMCHACNARRGDFKHAGQSDENASEDARNRKTSYTDGDSMQTYACAHCRRPVESAHGRAQDAYVRKEAIAYAQLHCVATGLEGQERHGYSAHAHRVSPDRRHRRGIGHAVRRCGDRGTECGECGASRHRQSRLPKATGIQMIAFQQT</sequence>
<protein>
    <submittedName>
        <fullName evidence="2">Hypothetical cytosolic protein</fullName>
    </submittedName>
</protein>
<dbReference type="KEGG" id="bnm:BALAC2494_01582"/>
<accession>A0A806FJW6</accession>
<reference evidence="2 3" key="1">
    <citation type="journal article" date="2011" name="J. Bacteriol.">
        <title>Genome Sequence of the Probiotic Strain Bifidobacterium animalis subsp. lactis CNCM I-2494.</title>
        <authorList>
            <person name="Chervaux C."/>
            <person name="Grimaldi C."/>
            <person name="Bolotin A."/>
            <person name="Quinquis B."/>
            <person name="Legrain-Raspaud S."/>
            <person name="van Hylckama Vlieg J.E."/>
            <person name="Denariaz G."/>
            <person name="Smokvina T."/>
        </authorList>
    </citation>
    <scope>NUCLEOTIDE SEQUENCE [LARGE SCALE GENOMIC DNA]</scope>
    <source>
        <strain evidence="2 3">CNCM I-2494</strain>
    </source>
</reference>